<reference evidence="1 2" key="1">
    <citation type="submission" date="2018-10" db="EMBL/GenBank/DDBJ databases">
        <title>Draft genome sequence for the type isolate of Erwinia psidii, agent causal of bacterial blight in guava (Psidium guajava) and wilt and die-back of Eucalyptus spp.</title>
        <authorList>
            <person name="Hermenegildo P.S."/>
            <person name="Santos S.A."/>
            <person name="Guimaraes L.M.S."/>
            <person name="Vidigal P.M.P."/>
            <person name="Pereira I.C."/>
            <person name="Badel J.L."/>
            <person name="Alfenas-Zerbini P."/>
            <person name="Ferreira M.A.S.V."/>
            <person name="Alfenas A.C."/>
        </authorList>
    </citation>
    <scope>NUCLEOTIDE SEQUENCE [LARGE SCALE GENOMIC DNA]</scope>
    <source>
        <strain evidence="1 2">IBSBF 435</strain>
    </source>
</reference>
<proteinExistence type="predicted"/>
<organism evidence="1 2">
    <name type="scientific">Erwinia psidii</name>
    <dbReference type="NCBI Taxonomy" id="69224"/>
    <lineage>
        <taxon>Bacteria</taxon>
        <taxon>Pseudomonadati</taxon>
        <taxon>Pseudomonadota</taxon>
        <taxon>Gammaproteobacteria</taxon>
        <taxon>Enterobacterales</taxon>
        <taxon>Erwiniaceae</taxon>
        <taxon>Erwinia</taxon>
    </lineage>
</organism>
<evidence type="ECO:0000313" key="1">
    <source>
        <dbReference type="EMBL" id="RQM38323.1"/>
    </source>
</evidence>
<protein>
    <submittedName>
        <fullName evidence="1">Uncharacterized protein</fullName>
    </submittedName>
</protein>
<accession>A0A3N6SEJ1</accession>
<dbReference type="EMBL" id="RHHM01000007">
    <property type="protein sequence ID" value="RQM38323.1"/>
    <property type="molecule type" value="Genomic_DNA"/>
</dbReference>
<gene>
    <name evidence="1" type="ORF">EB241_11340</name>
</gene>
<evidence type="ECO:0000313" key="2">
    <source>
        <dbReference type="Proteomes" id="UP000279457"/>
    </source>
</evidence>
<comment type="caution">
    <text evidence="1">The sequence shown here is derived from an EMBL/GenBank/DDBJ whole genome shotgun (WGS) entry which is preliminary data.</text>
</comment>
<keyword evidence="2" id="KW-1185">Reference proteome</keyword>
<name>A0A3N6SEJ1_9GAMM</name>
<dbReference type="AlphaFoldDB" id="A0A3N6SEJ1"/>
<dbReference type="Proteomes" id="UP000279457">
    <property type="component" value="Unassembled WGS sequence"/>
</dbReference>
<sequence>MALIVIFCMVYSDVQRVRAPAPAAGAILTQRDTHLLLFAIILSQATPLPAMNCGIFLRK</sequence>